<dbReference type="KEGG" id="wca:WEOB_176"/>
<evidence type="ECO:0000256" key="10">
    <source>
        <dbReference type="ARBA" id="ARBA00022989"/>
    </source>
</evidence>
<comment type="subunit">
    <text evidence="3">Heterooctamer of two A chains, two B chains, two C chains and two D chains.</text>
</comment>
<dbReference type="EMBL" id="LN774881">
    <property type="protein sequence ID" value="CEN32129.1"/>
    <property type="molecule type" value="Genomic_DNA"/>
</dbReference>
<dbReference type="STRING" id="1594731.WEOB_176"/>
<evidence type="ECO:0000313" key="20">
    <source>
        <dbReference type="EMBL" id="CEN32129.1"/>
    </source>
</evidence>
<dbReference type="Gene3D" id="2.60.40.420">
    <property type="entry name" value="Cupredoxins - blue copper proteins"/>
    <property type="match status" value="1"/>
</dbReference>
<dbReference type="GO" id="GO:0004129">
    <property type="term" value="F:cytochrome-c oxidase activity"/>
    <property type="evidence" value="ECO:0007669"/>
    <property type="project" value="UniProtKB-UniRule"/>
</dbReference>
<feature type="transmembrane region" description="Helical" evidence="17">
    <location>
        <begin position="12"/>
        <end position="33"/>
    </location>
</feature>
<evidence type="ECO:0000256" key="1">
    <source>
        <dbReference type="ARBA" id="ARBA00004651"/>
    </source>
</evidence>
<dbReference type="GO" id="GO:0005886">
    <property type="term" value="C:plasma membrane"/>
    <property type="evidence" value="ECO:0007669"/>
    <property type="project" value="UniProtKB-SubCell"/>
</dbReference>
<dbReference type="SUPFAM" id="SSF49503">
    <property type="entry name" value="Cupredoxins"/>
    <property type="match status" value="1"/>
</dbReference>
<evidence type="ECO:0000313" key="21">
    <source>
        <dbReference type="Proteomes" id="UP000242753"/>
    </source>
</evidence>
<proteinExistence type="inferred from homology"/>
<reference evidence="21" key="1">
    <citation type="submission" date="2015-01" db="EMBL/GenBank/DDBJ databases">
        <authorList>
            <person name="Manzano-Marin A."/>
            <person name="Manzano-Marin A."/>
        </authorList>
    </citation>
    <scope>NUCLEOTIDE SEQUENCE [LARGE SCALE GENOMIC DNA]</scope>
    <source>
        <strain evidence="21">obscurior</strain>
    </source>
</reference>
<keyword evidence="11 16" id="KW-0560">Oxidoreductase</keyword>
<dbReference type="GO" id="GO:0009486">
    <property type="term" value="F:cytochrome bo3 ubiquinol oxidase activity"/>
    <property type="evidence" value="ECO:0007669"/>
    <property type="project" value="InterPro"/>
</dbReference>
<dbReference type="InterPro" id="IPR036257">
    <property type="entry name" value="Cyt_c_oxidase_su2_TM_sf"/>
</dbReference>
<dbReference type="RefSeq" id="WP_281264023.1">
    <property type="nucleotide sequence ID" value="NZ_LN774881.1"/>
</dbReference>
<evidence type="ECO:0000259" key="18">
    <source>
        <dbReference type="PROSITE" id="PS50857"/>
    </source>
</evidence>
<evidence type="ECO:0000256" key="7">
    <source>
        <dbReference type="ARBA" id="ARBA00022692"/>
    </source>
</evidence>
<keyword evidence="9 16" id="KW-0249">Electron transport</keyword>
<dbReference type="PROSITE" id="PS50857">
    <property type="entry name" value="COX2_CUA"/>
    <property type="match status" value="1"/>
</dbReference>
<dbReference type="AlphaFoldDB" id="A0A0H5BX13"/>
<keyword evidence="13" id="KW-0564">Palmitate</keyword>
<keyword evidence="8" id="KW-0732">Signal</keyword>
<dbReference type="Gene3D" id="1.10.287.90">
    <property type="match status" value="1"/>
</dbReference>
<evidence type="ECO:0000256" key="14">
    <source>
        <dbReference type="ARBA" id="ARBA00023288"/>
    </source>
</evidence>
<keyword evidence="10 17" id="KW-1133">Transmembrane helix</keyword>
<dbReference type="Proteomes" id="UP000242753">
    <property type="component" value="Chromosome I"/>
</dbReference>
<keyword evidence="4 16" id="KW-0813">Transport</keyword>
<dbReference type="GO" id="GO:0042773">
    <property type="term" value="P:ATP synthesis coupled electron transport"/>
    <property type="evidence" value="ECO:0007669"/>
    <property type="project" value="TreeGrafter"/>
</dbReference>
<protein>
    <recommendedName>
        <fullName evidence="16">Ubiquinol oxidase subunit 2</fullName>
    </recommendedName>
</protein>
<feature type="transmembrane region" description="Helical" evidence="17">
    <location>
        <begin position="45"/>
        <end position="68"/>
    </location>
</feature>
<evidence type="ECO:0000259" key="19">
    <source>
        <dbReference type="PROSITE" id="PS50999"/>
    </source>
</evidence>
<dbReference type="InterPro" id="IPR034227">
    <property type="entry name" value="CuRO_UO_II"/>
</dbReference>
<dbReference type="CDD" id="cd04212">
    <property type="entry name" value="CuRO_UO_II"/>
    <property type="match status" value="1"/>
</dbReference>
<accession>A0A0H5BX13</accession>
<name>A0A0H5BX13_9ENTR</name>
<sequence>MNFKKTKKITKNILLIVIIILLNGCCDDMVLFHSKGYIGIQERSLILISLIMMSIIITPVIIMTLVFLNKYKSSNNNKYDPNWNHSNKIEYTIWTLPILSIIFLAIITWISTHKLDPNKPIKSEKETILIQVVSFDWKWLFIYPKYDIATINEIVFPINTPIKFQITSNSVMNSFFIPQLGSQIYAMNGMNSTLYLMANEEGKYKGISANFSGKEFSKMKFFAIATKDKSSFNTWVKKVKNSPDTLNTSKDYKILEKKDTYNVAKYFSKVENELFKNIINKHK</sequence>
<comment type="similarity">
    <text evidence="2 16">Belongs to the cytochrome c oxidase subunit 2 family.</text>
</comment>
<dbReference type="NCBIfam" id="TIGR01433">
    <property type="entry name" value="CyoA"/>
    <property type="match status" value="1"/>
</dbReference>
<evidence type="ECO:0000256" key="16">
    <source>
        <dbReference type="PIRNR" id="PIRNR000292"/>
    </source>
</evidence>
<evidence type="ECO:0000256" key="11">
    <source>
        <dbReference type="ARBA" id="ARBA00023002"/>
    </source>
</evidence>
<evidence type="ECO:0000256" key="17">
    <source>
        <dbReference type="SAM" id="Phobius"/>
    </source>
</evidence>
<evidence type="ECO:0000256" key="12">
    <source>
        <dbReference type="ARBA" id="ARBA00023136"/>
    </source>
</evidence>
<dbReference type="InterPro" id="IPR045187">
    <property type="entry name" value="CcO_II"/>
</dbReference>
<dbReference type="InterPro" id="IPR008972">
    <property type="entry name" value="Cupredoxin"/>
</dbReference>
<feature type="transmembrane region" description="Helical" evidence="17">
    <location>
        <begin position="89"/>
        <end position="110"/>
    </location>
</feature>
<dbReference type="InterPro" id="IPR002429">
    <property type="entry name" value="CcO_II-like_C"/>
</dbReference>
<dbReference type="GO" id="GO:0016682">
    <property type="term" value="F:oxidoreductase activity, acting on diphenols and related substances as donors, oxygen as acceptor"/>
    <property type="evidence" value="ECO:0007669"/>
    <property type="project" value="InterPro"/>
</dbReference>
<evidence type="ECO:0000256" key="3">
    <source>
        <dbReference type="ARBA" id="ARBA00011700"/>
    </source>
</evidence>
<dbReference type="SUPFAM" id="SSF81464">
    <property type="entry name" value="Cytochrome c oxidase subunit II-like, transmembrane region"/>
    <property type="match status" value="1"/>
</dbReference>
<evidence type="ECO:0000256" key="5">
    <source>
        <dbReference type="ARBA" id="ARBA00022475"/>
    </source>
</evidence>
<dbReference type="Pfam" id="PF00116">
    <property type="entry name" value="COX2"/>
    <property type="match status" value="1"/>
</dbReference>
<evidence type="ECO:0000256" key="9">
    <source>
        <dbReference type="ARBA" id="ARBA00022982"/>
    </source>
</evidence>
<dbReference type="PANTHER" id="PTHR22888">
    <property type="entry name" value="CYTOCHROME C OXIDASE, SUBUNIT II"/>
    <property type="match status" value="1"/>
</dbReference>
<dbReference type="InterPro" id="IPR011759">
    <property type="entry name" value="Cyt_c_oxidase_su2_TM_dom"/>
</dbReference>
<keyword evidence="7 17" id="KW-0812">Transmembrane</keyword>
<keyword evidence="6 16" id="KW-0679">Respiratory chain</keyword>
<dbReference type="GO" id="GO:0005507">
    <property type="term" value="F:copper ion binding"/>
    <property type="evidence" value="ECO:0007669"/>
    <property type="project" value="InterPro"/>
</dbReference>
<evidence type="ECO:0000256" key="6">
    <source>
        <dbReference type="ARBA" id="ARBA00022660"/>
    </source>
</evidence>
<comment type="function">
    <text evidence="15">Cytochrome bo(3) ubiquinol terminal oxidase is the component of the aerobic respiratory chain of E.coli that predominates when cells are grown at high aeration. Has proton pump activity across the membrane in addition to electron transfer, pumping 2 protons/electron.</text>
</comment>
<comment type="subcellular location">
    <subcellularLocation>
        <location evidence="1">Cell membrane</location>
        <topology evidence="1">Multi-pass membrane protein</topology>
    </subcellularLocation>
</comment>
<dbReference type="Pfam" id="PF06481">
    <property type="entry name" value="COX_ARM"/>
    <property type="match status" value="1"/>
</dbReference>
<feature type="domain" description="Cytochrome oxidase subunit II copper A binding" evidence="18">
    <location>
        <begin position="125"/>
        <end position="238"/>
    </location>
</feature>
<organism evidence="20 21">
    <name type="scientific">Candidatus Westeberhardia cardiocondylae</name>
    <dbReference type="NCBI Taxonomy" id="1594731"/>
    <lineage>
        <taxon>Bacteria</taxon>
        <taxon>Pseudomonadati</taxon>
        <taxon>Pseudomonadota</taxon>
        <taxon>Gammaproteobacteria</taxon>
        <taxon>Enterobacterales</taxon>
        <taxon>Enterobacteriaceae</taxon>
        <taxon>ant endosymbionts</taxon>
        <taxon>Candidatus Westeberhardia</taxon>
    </lineage>
</organism>
<gene>
    <name evidence="20" type="primary">cyoA</name>
    <name evidence="20" type="ORF">WEOB_176</name>
</gene>
<evidence type="ECO:0000256" key="8">
    <source>
        <dbReference type="ARBA" id="ARBA00022729"/>
    </source>
</evidence>
<evidence type="ECO:0000256" key="13">
    <source>
        <dbReference type="ARBA" id="ARBA00023139"/>
    </source>
</evidence>
<evidence type="ECO:0000256" key="15">
    <source>
        <dbReference type="ARBA" id="ARBA00025694"/>
    </source>
</evidence>
<feature type="domain" description="Cytochrome oxidase subunit II transmembrane region profile" evidence="19">
    <location>
        <begin position="23"/>
        <end position="119"/>
    </location>
</feature>
<dbReference type="InterPro" id="IPR010514">
    <property type="entry name" value="COX_ARM"/>
</dbReference>
<dbReference type="PROSITE" id="PS50999">
    <property type="entry name" value="COX2_TM"/>
    <property type="match status" value="1"/>
</dbReference>
<keyword evidence="21" id="KW-1185">Reference proteome</keyword>
<evidence type="ECO:0000256" key="4">
    <source>
        <dbReference type="ARBA" id="ARBA00022448"/>
    </source>
</evidence>
<keyword evidence="12 16" id="KW-0472">Membrane</keyword>
<dbReference type="PANTHER" id="PTHR22888:SF18">
    <property type="entry name" value="CYTOCHROME BO(3) UBIQUINOL OXIDASE SUBUNIT 2"/>
    <property type="match status" value="1"/>
</dbReference>
<keyword evidence="5 16" id="KW-1003">Cell membrane</keyword>
<keyword evidence="14" id="KW-0449">Lipoprotein</keyword>
<dbReference type="InterPro" id="IPR006333">
    <property type="entry name" value="Cyt_o_ubiquinol_oxidase_su2"/>
</dbReference>
<dbReference type="PATRIC" id="fig|1594731.3.peg.165"/>
<dbReference type="PIRSF" id="PIRSF000292">
    <property type="entry name" value="Ubi_od_II"/>
    <property type="match status" value="1"/>
</dbReference>
<evidence type="ECO:0000256" key="2">
    <source>
        <dbReference type="ARBA" id="ARBA00007866"/>
    </source>
</evidence>